<feature type="domain" description="HTH luxR-type" evidence="1">
    <location>
        <begin position="161"/>
        <end position="226"/>
    </location>
</feature>
<name>A0A0W0Z1Y0_9GAMM</name>
<dbReference type="InterPro" id="IPR016032">
    <property type="entry name" value="Sig_transdc_resp-reg_C-effctor"/>
</dbReference>
<protein>
    <submittedName>
        <fullName evidence="2">Transcriptional regulator LuxR</fullName>
    </submittedName>
</protein>
<dbReference type="PROSITE" id="PS50043">
    <property type="entry name" value="HTH_LUXR_2"/>
    <property type="match status" value="1"/>
</dbReference>
<dbReference type="eggNOG" id="COG2771">
    <property type="taxonomic scope" value="Bacteria"/>
</dbReference>
<dbReference type="Proteomes" id="UP000054600">
    <property type="component" value="Unassembled WGS sequence"/>
</dbReference>
<evidence type="ECO:0000259" key="1">
    <source>
        <dbReference type="PROSITE" id="PS50043"/>
    </source>
</evidence>
<gene>
    <name evidence="2" type="primary">luxR_1</name>
    <name evidence="2" type="ORF">Lsha_0797</name>
</gene>
<accession>A0A0W0Z1Y0</accession>
<dbReference type="PROSITE" id="PS00622">
    <property type="entry name" value="HTH_LUXR_1"/>
    <property type="match status" value="1"/>
</dbReference>
<dbReference type="InterPro" id="IPR036388">
    <property type="entry name" value="WH-like_DNA-bd_sf"/>
</dbReference>
<dbReference type="PATRIC" id="fig|1122169.6.peg.920"/>
<evidence type="ECO:0000313" key="2">
    <source>
        <dbReference type="EMBL" id="KTD63111.1"/>
    </source>
</evidence>
<proteinExistence type="predicted"/>
<keyword evidence="3" id="KW-1185">Reference proteome</keyword>
<dbReference type="GO" id="GO:0003677">
    <property type="term" value="F:DNA binding"/>
    <property type="evidence" value="ECO:0007669"/>
    <property type="project" value="InterPro"/>
</dbReference>
<dbReference type="STRING" id="1122169.Lsha_0797"/>
<dbReference type="CDD" id="cd06170">
    <property type="entry name" value="LuxR_C_like"/>
    <property type="match status" value="1"/>
</dbReference>
<dbReference type="RefSeq" id="WP_018577395.1">
    <property type="nucleotide sequence ID" value="NZ_KB892402.1"/>
</dbReference>
<evidence type="ECO:0000313" key="3">
    <source>
        <dbReference type="Proteomes" id="UP000054600"/>
    </source>
</evidence>
<dbReference type="EMBL" id="LNYW01000028">
    <property type="protein sequence ID" value="KTD63111.1"/>
    <property type="molecule type" value="Genomic_DNA"/>
</dbReference>
<dbReference type="SUPFAM" id="SSF46894">
    <property type="entry name" value="C-terminal effector domain of the bipartite response regulators"/>
    <property type="match status" value="1"/>
</dbReference>
<reference evidence="2 3" key="1">
    <citation type="submission" date="2015-11" db="EMBL/GenBank/DDBJ databases">
        <title>Genomic analysis of 38 Legionella species identifies large and diverse effector repertoires.</title>
        <authorList>
            <person name="Burstein D."/>
            <person name="Amaro F."/>
            <person name="Zusman T."/>
            <person name="Lifshitz Z."/>
            <person name="Cohen O."/>
            <person name="Gilbert J.A."/>
            <person name="Pupko T."/>
            <person name="Shuman H.A."/>
            <person name="Segal G."/>
        </authorList>
    </citation>
    <scope>NUCLEOTIDE SEQUENCE [LARGE SCALE GENOMIC DNA]</scope>
    <source>
        <strain evidence="2 3">ATCC 49655</strain>
    </source>
</reference>
<dbReference type="InterPro" id="IPR000792">
    <property type="entry name" value="Tscrpt_reg_LuxR_C"/>
</dbReference>
<dbReference type="SMART" id="SM00421">
    <property type="entry name" value="HTH_LUXR"/>
    <property type="match status" value="1"/>
</dbReference>
<comment type="caution">
    <text evidence="2">The sequence shown here is derived from an EMBL/GenBank/DDBJ whole genome shotgun (WGS) entry which is preliminary data.</text>
</comment>
<organism evidence="2 3">
    <name type="scientific">Legionella shakespearei DSM 23087</name>
    <dbReference type="NCBI Taxonomy" id="1122169"/>
    <lineage>
        <taxon>Bacteria</taxon>
        <taxon>Pseudomonadati</taxon>
        <taxon>Pseudomonadota</taxon>
        <taxon>Gammaproteobacteria</taxon>
        <taxon>Legionellales</taxon>
        <taxon>Legionellaceae</taxon>
        <taxon>Legionella</taxon>
    </lineage>
</organism>
<dbReference type="GO" id="GO:0006355">
    <property type="term" value="P:regulation of DNA-templated transcription"/>
    <property type="evidence" value="ECO:0007669"/>
    <property type="project" value="InterPro"/>
</dbReference>
<dbReference type="Gene3D" id="1.10.10.10">
    <property type="entry name" value="Winged helix-like DNA-binding domain superfamily/Winged helix DNA-binding domain"/>
    <property type="match status" value="1"/>
</dbReference>
<dbReference type="OrthoDB" id="6065000at2"/>
<dbReference type="AlphaFoldDB" id="A0A0W0Z1Y0"/>
<dbReference type="Pfam" id="PF00196">
    <property type="entry name" value="GerE"/>
    <property type="match status" value="1"/>
</dbReference>
<dbReference type="PRINTS" id="PR00038">
    <property type="entry name" value="HTHLUXR"/>
</dbReference>
<sequence>MSLIYDQQFLATNQMTASIFFPEYKIGVIKDTQHRYVAINKKTATMLGFDNPVDVLNSGISDGKLNCNAIDLAETFVKEDKDAVSADEPLLTLGQFSYANNEMKLLLTEKMAIKNAENDVIGYFSTSLDLTGTRIINLAPLMESIHPENIKKGQFSMVIKQEYPDIKLSIRQTECLYYLIKGCSSAEIAKLTELSKRTVECYIDHIKDKMYCISRQQVIEKAICLGYLQIIPQIIFSKIM</sequence>